<dbReference type="EMBL" id="JADCKL010000006">
    <property type="protein sequence ID" value="MBE5063453.1"/>
    <property type="molecule type" value="Genomic_DNA"/>
</dbReference>
<evidence type="ECO:0000313" key="3">
    <source>
        <dbReference type="Proteomes" id="UP000758652"/>
    </source>
</evidence>
<gene>
    <name evidence="2" type="ORF">INF30_09265</name>
</gene>
<protein>
    <submittedName>
        <fullName evidence="2">Polysaccharide pyruvyl transferase family protein</fullName>
    </submittedName>
</protein>
<keyword evidence="3" id="KW-1185">Reference proteome</keyword>
<organism evidence="2 3">
    <name type="scientific">Claveliimonas monacensis</name>
    <dbReference type="NCBI Taxonomy" id="2779351"/>
    <lineage>
        <taxon>Bacteria</taxon>
        <taxon>Bacillati</taxon>
        <taxon>Bacillota</taxon>
        <taxon>Clostridia</taxon>
        <taxon>Lachnospirales</taxon>
        <taxon>Lachnospiraceae</taxon>
        <taxon>Claveliimonas</taxon>
    </lineage>
</organism>
<sequence length="355" mass="41422">MIYIRAYLKNNLGDDLFVRSLVRRYPDEKFYLCGAPKFLKAFRKEKNVIRINTIMYNWLRICRKLTKQNGNIINHLAERKARAVVHIGGSIFIETDNWRMDRKSIENDNIFIIGANYGPSYTTEFDNAISQELMCAKDCCFRDTVSYLHFKNIKSVRYAPDVLFGYKDFLNCNKTNGIGISVINLESRKNLSHWKNEYESVIKNVCVLCQIRNIPVTLFSFCEAEKDQIAIDRILEKIDSKKGIRVIRYTGDVDCFLNKFAECKYIIATRFHAMVLGWVMGKKVIPIIYSIKQMNILEDLKYQNYVWNLLEGEKAIADDLLKAFKSITNLPMIEKVKSDAELQFKVLDKFIKKSI</sequence>
<reference evidence="2 3" key="1">
    <citation type="submission" date="2020-10" db="EMBL/GenBank/DDBJ databases">
        <title>ChiBAC.</title>
        <authorList>
            <person name="Zenner C."/>
            <person name="Hitch T.C.A."/>
            <person name="Clavel T."/>
        </authorList>
    </citation>
    <scope>NUCLEOTIDE SEQUENCE [LARGE SCALE GENOMIC DNA]</scope>
    <source>
        <strain evidence="2 3">DSM 108991</strain>
    </source>
</reference>
<evidence type="ECO:0000259" key="1">
    <source>
        <dbReference type="Pfam" id="PF04230"/>
    </source>
</evidence>
<proteinExistence type="predicted"/>
<evidence type="ECO:0000313" key="2">
    <source>
        <dbReference type="EMBL" id="MBE5063453.1"/>
    </source>
</evidence>
<dbReference type="PANTHER" id="PTHR36836:SF1">
    <property type="entry name" value="COLANIC ACID BIOSYNTHESIS PROTEIN WCAK"/>
    <property type="match status" value="1"/>
</dbReference>
<accession>A0ABR9RKL6</accession>
<dbReference type="InterPro" id="IPR007345">
    <property type="entry name" value="Polysacch_pyruvyl_Trfase"/>
</dbReference>
<dbReference type="GO" id="GO:0016740">
    <property type="term" value="F:transferase activity"/>
    <property type="evidence" value="ECO:0007669"/>
    <property type="project" value="UniProtKB-KW"/>
</dbReference>
<name>A0ABR9RKL6_9FIRM</name>
<dbReference type="PANTHER" id="PTHR36836">
    <property type="entry name" value="COLANIC ACID BIOSYNTHESIS PROTEIN WCAK"/>
    <property type="match status" value="1"/>
</dbReference>
<dbReference type="Pfam" id="PF04230">
    <property type="entry name" value="PS_pyruv_trans"/>
    <property type="match status" value="1"/>
</dbReference>
<dbReference type="Proteomes" id="UP000758652">
    <property type="component" value="Unassembled WGS sequence"/>
</dbReference>
<keyword evidence="2" id="KW-0808">Transferase</keyword>
<dbReference type="RefSeq" id="WP_226394993.1">
    <property type="nucleotide sequence ID" value="NZ_JADCKL010000006.1"/>
</dbReference>
<feature type="domain" description="Polysaccharide pyruvyl transferase" evidence="1">
    <location>
        <begin position="11"/>
        <end position="290"/>
    </location>
</feature>
<comment type="caution">
    <text evidence="2">The sequence shown here is derived from an EMBL/GenBank/DDBJ whole genome shotgun (WGS) entry which is preliminary data.</text>
</comment>